<feature type="domain" description="HD" evidence="2">
    <location>
        <begin position="53"/>
        <end position="202"/>
    </location>
</feature>
<dbReference type="Pfam" id="PF01966">
    <property type="entry name" value="HD"/>
    <property type="match status" value="1"/>
</dbReference>
<dbReference type="KEGG" id="obi:106879870"/>
<dbReference type="GO" id="GO:0045088">
    <property type="term" value="P:regulation of innate immune response"/>
    <property type="evidence" value="ECO:0007669"/>
    <property type="project" value="TreeGrafter"/>
</dbReference>
<evidence type="ECO:0000256" key="1">
    <source>
        <dbReference type="ARBA" id="ARBA00005776"/>
    </source>
</evidence>
<gene>
    <name evidence="3" type="ORF">OCBIM_22002447mg</name>
</gene>
<proteinExistence type="inferred from homology"/>
<protein>
    <recommendedName>
        <fullName evidence="2">HD domain-containing protein</fullName>
    </recommendedName>
</protein>
<dbReference type="Gene3D" id="1.10.3210.10">
    <property type="entry name" value="Hypothetical protein af1432"/>
    <property type="match status" value="1"/>
</dbReference>
<dbReference type="GO" id="GO:0051607">
    <property type="term" value="P:defense response to virus"/>
    <property type="evidence" value="ECO:0007669"/>
    <property type="project" value="TreeGrafter"/>
</dbReference>
<dbReference type="SMART" id="SM00471">
    <property type="entry name" value="HDc"/>
    <property type="match status" value="1"/>
</dbReference>
<dbReference type="OrthoDB" id="9991235at2759"/>
<sequence length="451" mass="52723">MGVYIVLHDPIHGSVELHPVCVTIIDTVQFQRLRNIKQLGLCYYVYPGASHNRFEHSIGTCHLAGEFIRHLRRHQPELNITDKDVLCVEIAALCHDLGHGPFSHFFDNLFIPEIEPGSQWKHELASVEMFQHILNENESVRNDFRKAGLDGKDVNFIKNLMNPIQEFVANEDHTGRGVDKAYLYNIVANKENGVDVDKWDYFARDCHHLGLTNQIDHKRIIKFARVLTIDDKRTEICFRDKTALNFYHMFRSRFELHCLAYKHKAVASMNEMLKDAFVQADNYIRRQGKYFLLTLSKARHDMTAYTQLTDGVFDEILYSNETSLQTAKEILIRIHQRKLYKFVGEKSFNCEVDCKKILHEIVPDDQELVDQLVIYKFKLDYTSGDDDPVHKIHFYSKHSVNQVLPHVQLPYSSVIPKAFSERLIYIFCKNDDFLEKAKFLFNSWFEKTCTV</sequence>
<dbReference type="CDD" id="cd00077">
    <property type="entry name" value="HDc"/>
    <property type="match status" value="1"/>
</dbReference>
<dbReference type="InterPro" id="IPR003607">
    <property type="entry name" value="HD/PDEase_dom"/>
</dbReference>
<dbReference type="PANTHER" id="PTHR11373:SF4">
    <property type="entry name" value="DEOXYNUCLEOSIDE TRIPHOSPHATE TRIPHOSPHOHYDROLASE SAMHD1"/>
    <property type="match status" value="1"/>
</dbReference>
<dbReference type="Gene3D" id="3.30.70.2760">
    <property type="match status" value="1"/>
</dbReference>
<dbReference type="InterPro" id="IPR050135">
    <property type="entry name" value="dGTPase-like"/>
</dbReference>
<dbReference type="GO" id="GO:0005634">
    <property type="term" value="C:nucleus"/>
    <property type="evidence" value="ECO:0007669"/>
    <property type="project" value="TreeGrafter"/>
</dbReference>
<comment type="similarity">
    <text evidence="1">Belongs to the SAMHD1 family.</text>
</comment>
<dbReference type="AlphaFoldDB" id="A0A0L8G275"/>
<dbReference type="EMBL" id="KQ424659">
    <property type="protein sequence ID" value="KOF70655.1"/>
    <property type="molecule type" value="Genomic_DNA"/>
</dbReference>
<dbReference type="InterPro" id="IPR006674">
    <property type="entry name" value="HD_domain"/>
</dbReference>
<dbReference type="GO" id="GO:0006203">
    <property type="term" value="P:dGTP catabolic process"/>
    <property type="evidence" value="ECO:0007669"/>
    <property type="project" value="TreeGrafter"/>
</dbReference>
<accession>A0A0L8G275</accession>
<reference evidence="3" key="1">
    <citation type="submission" date="2015-07" db="EMBL/GenBank/DDBJ databases">
        <title>MeaNS - Measles Nucleotide Surveillance Program.</title>
        <authorList>
            <person name="Tran T."/>
            <person name="Druce J."/>
        </authorList>
    </citation>
    <scope>NUCLEOTIDE SEQUENCE</scope>
    <source>
        <strain evidence="3">UCB-OBI-ISO-001</strain>
        <tissue evidence="3">Gonad</tissue>
    </source>
</reference>
<dbReference type="OMA" id="HEDMSER"/>
<dbReference type="PROSITE" id="PS51831">
    <property type="entry name" value="HD"/>
    <property type="match status" value="1"/>
</dbReference>
<name>A0A0L8G275_OCTBM</name>
<dbReference type="SUPFAM" id="SSF109604">
    <property type="entry name" value="HD-domain/PDEase-like"/>
    <property type="match status" value="1"/>
</dbReference>
<dbReference type="GO" id="GO:0008832">
    <property type="term" value="F:dGTPase activity"/>
    <property type="evidence" value="ECO:0007669"/>
    <property type="project" value="TreeGrafter"/>
</dbReference>
<organism evidence="3">
    <name type="scientific">Octopus bimaculoides</name>
    <name type="common">California two-spotted octopus</name>
    <dbReference type="NCBI Taxonomy" id="37653"/>
    <lineage>
        <taxon>Eukaryota</taxon>
        <taxon>Metazoa</taxon>
        <taxon>Spiralia</taxon>
        <taxon>Lophotrochozoa</taxon>
        <taxon>Mollusca</taxon>
        <taxon>Cephalopoda</taxon>
        <taxon>Coleoidea</taxon>
        <taxon>Octopodiformes</taxon>
        <taxon>Octopoda</taxon>
        <taxon>Incirrata</taxon>
        <taxon>Octopodidae</taxon>
        <taxon>Octopus</taxon>
    </lineage>
</organism>
<evidence type="ECO:0000259" key="2">
    <source>
        <dbReference type="PROSITE" id="PS51831"/>
    </source>
</evidence>
<dbReference type="PANTHER" id="PTHR11373">
    <property type="entry name" value="DEOXYNUCLEOSIDE TRIPHOSPHATE TRIPHOSPHOHYDROLASE"/>
    <property type="match status" value="1"/>
</dbReference>
<evidence type="ECO:0000313" key="3">
    <source>
        <dbReference type="EMBL" id="KOF70655.1"/>
    </source>
</evidence>